<dbReference type="KEGG" id="zju:107411989"/>
<dbReference type="InParanoid" id="A0A6P3ZAF4"/>
<keyword evidence="4" id="KW-1185">Reference proteome</keyword>
<feature type="region of interest" description="Disordered" evidence="2">
    <location>
        <begin position="275"/>
        <end position="299"/>
    </location>
</feature>
<dbReference type="GeneID" id="107411989"/>
<evidence type="ECO:0000256" key="1">
    <source>
        <dbReference type="ARBA" id="ARBA00008690"/>
    </source>
</evidence>
<accession>A0A6P3ZAF4</accession>
<protein>
    <submittedName>
        <fullName evidence="5">Protein FANTASTIC FOUR 1</fullName>
    </submittedName>
</protein>
<dbReference type="InterPro" id="IPR021410">
    <property type="entry name" value="FAF"/>
</dbReference>
<dbReference type="PANTHER" id="PTHR33155">
    <property type="entry name" value="FANTASTIC FOUR-LIKE PROTEIN (DUF3049)"/>
    <property type="match status" value="1"/>
</dbReference>
<comment type="similarity">
    <text evidence="1">Belongs to the fantastic four family.</text>
</comment>
<dbReference type="Proteomes" id="UP001652623">
    <property type="component" value="Chromosome 10"/>
</dbReference>
<feature type="region of interest" description="Disordered" evidence="2">
    <location>
        <begin position="211"/>
        <end position="258"/>
    </location>
</feature>
<evidence type="ECO:0000313" key="4">
    <source>
        <dbReference type="Proteomes" id="UP001652623"/>
    </source>
</evidence>
<feature type="compositionally biased region" description="Basic residues" evidence="2">
    <location>
        <begin position="276"/>
        <end position="288"/>
    </location>
</feature>
<proteinExistence type="inferred from homology"/>
<gene>
    <name evidence="5" type="primary">LOC107411989</name>
</gene>
<evidence type="ECO:0000256" key="2">
    <source>
        <dbReference type="SAM" id="MobiDB-lite"/>
    </source>
</evidence>
<name>A0A6P3ZAF4_ZIZJJ</name>
<evidence type="ECO:0000313" key="5">
    <source>
        <dbReference type="RefSeq" id="XP_015875164.3"/>
    </source>
</evidence>
<organism evidence="4 5">
    <name type="scientific">Ziziphus jujuba</name>
    <name type="common">Chinese jujube</name>
    <name type="synonym">Ziziphus sativa</name>
    <dbReference type="NCBI Taxonomy" id="326968"/>
    <lineage>
        <taxon>Eukaryota</taxon>
        <taxon>Viridiplantae</taxon>
        <taxon>Streptophyta</taxon>
        <taxon>Embryophyta</taxon>
        <taxon>Tracheophyta</taxon>
        <taxon>Spermatophyta</taxon>
        <taxon>Magnoliopsida</taxon>
        <taxon>eudicotyledons</taxon>
        <taxon>Gunneridae</taxon>
        <taxon>Pentapetalae</taxon>
        <taxon>rosids</taxon>
        <taxon>fabids</taxon>
        <taxon>Rosales</taxon>
        <taxon>Rhamnaceae</taxon>
        <taxon>Paliureae</taxon>
        <taxon>Ziziphus</taxon>
    </lineage>
</organism>
<feature type="compositionally biased region" description="Acidic residues" evidence="2">
    <location>
        <begin position="227"/>
        <end position="241"/>
    </location>
</feature>
<dbReference type="InterPro" id="IPR046431">
    <property type="entry name" value="FAF_dom"/>
</dbReference>
<reference evidence="5" key="1">
    <citation type="submission" date="2025-08" db="UniProtKB">
        <authorList>
            <consortium name="RefSeq"/>
        </authorList>
    </citation>
    <scope>IDENTIFICATION</scope>
    <source>
        <tissue evidence="5">Seedling</tissue>
    </source>
</reference>
<dbReference type="Pfam" id="PF11250">
    <property type="entry name" value="FAF"/>
    <property type="match status" value="1"/>
</dbReference>
<feature type="domain" description="FAF" evidence="3">
    <location>
        <begin position="143"/>
        <end position="196"/>
    </location>
</feature>
<dbReference type="PANTHER" id="PTHR33155:SF27">
    <property type="entry name" value="FANTASTIC FOUR-LIKE PROTEIN (DUF3049)"/>
    <property type="match status" value="1"/>
</dbReference>
<dbReference type="AlphaFoldDB" id="A0A6P3ZAF4"/>
<sequence length="299" mass="34232">MMSFCRRSVHSFLGLNAMDTTTTTTITTTNDSKPPWKCQQLGLVTATGDQHRLPNVLESAAIIKSSSSPPSSPPSPAKKDPGGIGFIDDMGGGVDGLMSCTESLGCESSDERRADDDDDDIYFFVRPWTKKWRKMGERREVKKFPPPLSSLKQNGQPSFFLRPERKDGRLELTEVRINRPEILRAYREDGRLRLHLIVGDDDTVEQQDCIHEEQEQEQDEEPHQKDEEEDDDVDETEEKEEEQVKGIVEEDRDIEDWKFPVSAGEGIRRCHEVVPGHHHHHSHHHHHMPVWSQHCVTTR</sequence>
<dbReference type="RefSeq" id="XP_015875164.3">
    <property type="nucleotide sequence ID" value="XM_016019678.4"/>
</dbReference>
<evidence type="ECO:0000259" key="3">
    <source>
        <dbReference type="Pfam" id="PF11250"/>
    </source>
</evidence>
<feature type="region of interest" description="Disordered" evidence="2">
    <location>
        <begin position="64"/>
        <end position="88"/>
    </location>
</feature>